<name>A0A1F5H2U2_9BACT</name>
<dbReference type="Proteomes" id="UP000177039">
    <property type="component" value="Unassembled WGS sequence"/>
</dbReference>
<evidence type="ECO:0000313" key="2">
    <source>
        <dbReference type="EMBL" id="OGD98453.1"/>
    </source>
</evidence>
<dbReference type="GO" id="GO:0005829">
    <property type="term" value="C:cytosol"/>
    <property type="evidence" value="ECO:0007669"/>
    <property type="project" value="TreeGrafter"/>
</dbReference>
<dbReference type="GO" id="GO:0000271">
    <property type="term" value="P:polysaccharide biosynthetic process"/>
    <property type="evidence" value="ECO:0007669"/>
    <property type="project" value="TreeGrafter"/>
</dbReference>
<dbReference type="PANTHER" id="PTHR21047:SF2">
    <property type="entry name" value="THYMIDINE DIPHOSPHO-4-KETO-RHAMNOSE 3,5-EPIMERASE"/>
    <property type="match status" value="1"/>
</dbReference>
<protein>
    <recommendedName>
        <fullName evidence="4">dTDP-4-dehydrorhamnose 3,5-epimerase</fullName>
    </recommendedName>
</protein>
<dbReference type="AlphaFoldDB" id="A0A1F5H2U2"/>
<proteinExistence type="predicted"/>
<sequence length="173" mass="20265">MNYQYITFKNQHNLIEGVVLRKLVINKDESGSLVETLRKDWNDVFDSQNLPFAMQYLSITPQGVARDEDKWHVHKNQEDRFICVSGRIVTAVFDPRVESQSCGKFNLFVMGPQNEDEMFIIVIPQKTYHGFMVISTEPGYLINFPTRLYNPQDEGRVQNSQLDWNKVRDDFKL</sequence>
<reference evidence="2 3" key="1">
    <citation type="journal article" date="2016" name="Nat. Commun.">
        <title>Thousands of microbial genomes shed light on interconnected biogeochemical processes in an aquifer system.</title>
        <authorList>
            <person name="Anantharaman K."/>
            <person name="Brown C.T."/>
            <person name="Hug L.A."/>
            <person name="Sharon I."/>
            <person name="Castelle C.J."/>
            <person name="Probst A.J."/>
            <person name="Thomas B.C."/>
            <person name="Singh A."/>
            <person name="Wilkins M.J."/>
            <person name="Karaoz U."/>
            <person name="Brodie E.L."/>
            <person name="Williams K.H."/>
            <person name="Hubbard S.S."/>
            <person name="Banfield J.F."/>
        </authorList>
    </citation>
    <scope>NUCLEOTIDE SEQUENCE [LARGE SCALE GENOMIC DNA]</scope>
</reference>
<dbReference type="GO" id="GO:0008830">
    <property type="term" value="F:dTDP-4-dehydrorhamnose 3,5-epimerase activity"/>
    <property type="evidence" value="ECO:0007669"/>
    <property type="project" value="InterPro"/>
</dbReference>
<dbReference type="PANTHER" id="PTHR21047">
    <property type="entry name" value="DTDP-6-DEOXY-D-GLUCOSE-3,5 EPIMERASE"/>
    <property type="match status" value="1"/>
</dbReference>
<dbReference type="InterPro" id="IPR014710">
    <property type="entry name" value="RmlC-like_jellyroll"/>
</dbReference>
<evidence type="ECO:0000313" key="3">
    <source>
        <dbReference type="Proteomes" id="UP000177039"/>
    </source>
</evidence>
<feature type="site" description="Participates in a stacking interaction with the thymidine ring of dTDP-4-oxo-6-deoxyglucose" evidence="1">
    <location>
        <position position="149"/>
    </location>
</feature>
<dbReference type="EMBL" id="MFBT01000036">
    <property type="protein sequence ID" value="OGD98453.1"/>
    <property type="molecule type" value="Genomic_DNA"/>
</dbReference>
<evidence type="ECO:0008006" key="4">
    <source>
        <dbReference type="Google" id="ProtNLM"/>
    </source>
</evidence>
<dbReference type="InterPro" id="IPR000888">
    <property type="entry name" value="RmlC-like"/>
</dbReference>
<dbReference type="InterPro" id="IPR011051">
    <property type="entry name" value="RmlC_Cupin_sf"/>
</dbReference>
<dbReference type="Pfam" id="PF00908">
    <property type="entry name" value="dTDP_sugar_isom"/>
    <property type="match status" value="1"/>
</dbReference>
<dbReference type="SUPFAM" id="SSF51182">
    <property type="entry name" value="RmlC-like cupins"/>
    <property type="match status" value="1"/>
</dbReference>
<evidence type="ECO:0000256" key="1">
    <source>
        <dbReference type="PIRSR" id="PIRSR600888-3"/>
    </source>
</evidence>
<comment type="caution">
    <text evidence="2">The sequence shown here is derived from an EMBL/GenBank/DDBJ whole genome shotgun (WGS) entry which is preliminary data.</text>
</comment>
<accession>A0A1F5H2U2</accession>
<gene>
    <name evidence="2" type="ORF">A3B54_04270</name>
</gene>
<dbReference type="Gene3D" id="2.60.120.10">
    <property type="entry name" value="Jelly Rolls"/>
    <property type="match status" value="1"/>
</dbReference>
<organism evidence="2 3">
    <name type="scientific">Candidatus Curtissbacteria bacterium RIFCSPLOWO2_01_FULL_42_50</name>
    <dbReference type="NCBI Taxonomy" id="1797730"/>
    <lineage>
        <taxon>Bacteria</taxon>
        <taxon>Candidatus Curtissiibacteriota</taxon>
    </lineage>
</organism>